<evidence type="ECO:0000256" key="1">
    <source>
        <dbReference type="SAM" id="Phobius"/>
    </source>
</evidence>
<feature type="transmembrane region" description="Helical" evidence="1">
    <location>
        <begin position="85"/>
        <end position="103"/>
    </location>
</feature>
<dbReference type="EMBL" id="JACFYF010000001">
    <property type="protein sequence ID" value="MBA5761358.1"/>
    <property type="molecule type" value="Genomic_DNA"/>
</dbReference>
<organism evidence="2 3">
    <name type="scientific">Vibrio marinisediminis</name>
    <dbReference type="NCBI Taxonomy" id="2758441"/>
    <lineage>
        <taxon>Bacteria</taxon>
        <taxon>Pseudomonadati</taxon>
        <taxon>Pseudomonadota</taxon>
        <taxon>Gammaproteobacteria</taxon>
        <taxon>Vibrionales</taxon>
        <taxon>Vibrionaceae</taxon>
        <taxon>Vibrio</taxon>
    </lineage>
</organism>
<evidence type="ECO:0000313" key="3">
    <source>
        <dbReference type="Proteomes" id="UP000571701"/>
    </source>
</evidence>
<keyword evidence="1" id="KW-1133">Transmembrane helix</keyword>
<dbReference type="AlphaFoldDB" id="A0A7W2FNL7"/>
<protein>
    <recommendedName>
        <fullName evidence="4">Lipoprotein</fullName>
    </recommendedName>
</protein>
<evidence type="ECO:0008006" key="4">
    <source>
        <dbReference type="Google" id="ProtNLM"/>
    </source>
</evidence>
<reference evidence="2 3" key="1">
    <citation type="submission" date="2020-07" db="EMBL/GenBank/DDBJ databases">
        <title>Vibrio marinisediminis sp. nov., isolated from marine sediment.</title>
        <authorList>
            <person name="Ji X."/>
        </authorList>
    </citation>
    <scope>NUCLEOTIDE SEQUENCE [LARGE SCALE GENOMIC DNA]</scope>
    <source>
        <strain evidence="2 3">404</strain>
    </source>
</reference>
<feature type="transmembrane region" description="Helical" evidence="1">
    <location>
        <begin position="115"/>
        <end position="136"/>
    </location>
</feature>
<name>A0A7W2FNL7_9VIBR</name>
<accession>A0A7W2FNL7</accession>
<gene>
    <name evidence="2" type="ORF">H2O73_03290</name>
</gene>
<keyword evidence="1" id="KW-0472">Membrane</keyword>
<comment type="caution">
    <text evidence="2">The sequence shown here is derived from an EMBL/GenBank/DDBJ whole genome shotgun (WGS) entry which is preliminary data.</text>
</comment>
<evidence type="ECO:0000313" key="2">
    <source>
        <dbReference type="EMBL" id="MBA5761358.1"/>
    </source>
</evidence>
<feature type="transmembrane region" description="Helical" evidence="1">
    <location>
        <begin position="12"/>
        <end position="33"/>
    </location>
</feature>
<dbReference type="PROSITE" id="PS51257">
    <property type="entry name" value="PROKAR_LIPOPROTEIN"/>
    <property type="match status" value="1"/>
</dbReference>
<feature type="transmembrane region" description="Helical" evidence="1">
    <location>
        <begin position="45"/>
        <end position="65"/>
    </location>
</feature>
<keyword evidence="3" id="KW-1185">Reference proteome</keyword>
<dbReference type="RefSeq" id="WP_182106940.1">
    <property type="nucleotide sequence ID" value="NZ_JACFYF010000001.1"/>
</dbReference>
<dbReference type="Proteomes" id="UP000571701">
    <property type="component" value="Unassembled WGS sequence"/>
</dbReference>
<proteinExistence type="predicted"/>
<keyword evidence="1" id="KW-0812">Transmembrane</keyword>
<sequence>MKKTIKVVHRTCAILAFLTIACFFTSTLISELFASQQAVATVKSVISYAVWGLIPLMAITGATGAKMAPHAKMGVGPIGRKKKRMPIIAINGLVILLPAALYLNSLSSQGDFGSTFYTIQAIELIAGAVNLTLMALNLRDVLSMKKSV</sequence>